<dbReference type="EC" id="7.1.1.-" evidence="12"/>
<feature type="binding site" evidence="12">
    <location>
        <position position="61"/>
    </location>
    <ligand>
        <name>[4Fe-4S] cluster</name>
        <dbReference type="ChEBI" id="CHEBI:49883"/>
        <label>1</label>
    </ligand>
</feature>
<dbReference type="GO" id="GO:0005886">
    <property type="term" value="C:plasma membrane"/>
    <property type="evidence" value="ECO:0007669"/>
    <property type="project" value="UniProtKB-SubCell"/>
</dbReference>
<dbReference type="InterPro" id="IPR010226">
    <property type="entry name" value="NADH_quinone_OxRdtase_chainI"/>
</dbReference>
<dbReference type="GO" id="GO:0048038">
    <property type="term" value="F:quinone binding"/>
    <property type="evidence" value="ECO:0007669"/>
    <property type="project" value="UniProtKB-KW"/>
</dbReference>
<dbReference type="NCBIfam" id="NF004538">
    <property type="entry name" value="PRK05888.1-4"/>
    <property type="match status" value="1"/>
</dbReference>
<keyword evidence="6 12" id="KW-1278">Translocase</keyword>
<dbReference type="AlphaFoldDB" id="A0A075X138"/>
<dbReference type="GO" id="GO:0005506">
    <property type="term" value="F:iron ion binding"/>
    <property type="evidence" value="ECO:0007669"/>
    <property type="project" value="UniProtKB-UniRule"/>
</dbReference>
<keyword evidence="5" id="KW-0677">Repeat</keyword>
<evidence type="ECO:0000313" key="14">
    <source>
        <dbReference type="EMBL" id="AIH04712.1"/>
    </source>
</evidence>
<dbReference type="Pfam" id="PF12838">
    <property type="entry name" value="Fer4_7"/>
    <property type="match status" value="1"/>
</dbReference>
<keyword evidence="9 12" id="KW-0520">NAD</keyword>
<dbReference type="RefSeq" id="WP_028841148.1">
    <property type="nucleotide sequence ID" value="NZ_CP008796.1"/>
</dbReference>
<dbReference type="HOGENOM" id="CLU_067218_4_3_0"/>
<dbReference type="GO" id="GO:0050136">
    <property type="term" value="F:NADH dehydrogenase (quinone) (non-electrogenic) activity"/>
    <property type="evidence" value="ECO:0007669"/>
    <property type="project" value="UniProtKB-UniRule"/>
</dbReference>
<evidence type="ECO:0000313" key="15">
    <source>
        <dbReference type="Proteomes" id="UP000028481"/>
    </source>
</evidence>
<dbReference type="OrthoDB" id="9803192at2"/>
<evidence type="ECO:0000256" key="1">
    <source>
        <dbReference type="ARBA" id="ARBA00022475"/>
    </source>
</evidence>
<dbReference type="PROSITE" id="PS51379">
    <property type="entry name" value="4FE4S_FER_2"/>
    <property type="match status" value="2"/>
</dbReference>
<dbReference type="SUPFAM" id="SSF54862">
    <property type="entry name" value="4Fe-4S ferredoxins"/>
    <property type="match status" value="1"/>
</dbReference>
<dbReference type="PaxDb" id="289377-HL41_08670"/>
<organism evidence="14 15">
    <name type="scientific">Thermodesulfobacterium commune DSM 2178</name>
    <dbReference type="NCBI Taxonomy" id="289377"/>
    <lineage>
        <taxon>Bacteria</taxon>
        <taxon>Pseudomonadati</taxon>
        <taxon>Thermodesulfobacteriota</taxon>
        <taxon>Thermodesulfobacteria</taxon>
        <taxon>Thermodesulfobacteriales</taxon>
        <taxon>Thermodesulfobacteriaceae</taxon>
        <taxon>Thermodesulfobacterium</taxon>
    </lineage>
</organism>
<reference evidence="14 15" key="1">
    <citation type="journal article" date="2015" name="Genome Announc.">
        <title>Genome Sequence of a Sulfate-Reducing Thermophilic Bacterium, Thermodesulfobacterium commune DSM 2178T (Phylum Thermodesulfobacteria).</title>
        <authorList>
            <person name="Bhatnagar S."/>
            <person name="Badger J.H."/>
            <person name="Madupu R."/>
            <person name="Khouri H.M."/>
            <person name="O'Connor E.M."/>
            <person name="Robb F.T."/>
            <person name="Ward N.L."/>
            <person name="Eisen J.A."/>
        </authorList>
    </citation>
    <scope>NUCLEOTIDE SEQUENCE [LARGE SCALE GENOMIC DNA]</scope>
    <source>
        <strain evidence="14 15">DSM 2178</strain>
    </source>
</reference>
<dbReference type="EMBL" id="CP008796">
    <property type="protein sequence ID" value="AIH04712.1"/>
    <property type="molecule type" value="Genomic_DNA"/>
</dbReference>
<comment type="subcellular location">
    <subcellularLocation>
        <location evidence="12">Cell membrane</location>
        <topology evidence="12">Peripheral membrane protein</topology>
    </subcellularLocation>
</comment>
<evidence type="ECO:0000256" key="3">
    <source>
        <dbReference type="ARBA" id="ARBA00022719"/>
    </source>
</evidence>
<accession>A0A075X138</accession>
<dbReference type="Proteomes" id="UP000028481">
    <property type="component" value="Chromosome"/>
</dbReference>
<gene>
    <name evidence="12" type="primary">nuoI</name>
    <name evidence="14" type="ORF">HL41_08670</name>
</gene>
<evidence type="ECO:0000256" key="4">
    <source>
        <dbReference type="ARBA" id="ARBA00022723"/>
    </source>
</evidence>
<dbReference type="KEGG" id="tcm:HL41_08670"/>
<name>A0A075X138_9BACT</name>
<evidence type="ECO:0000259" key="13">
    <source>
        <dbReference type="PROSITE" id="PS51379"/>
    </source>
</evidence>
<keyword evidence="1 12" id="KW-1003">Cell membrane</keyword>
<keyword evidence="2 12" id="KW-0004">4Fe-4S</keyword>
<comment type="similarity">
    <text evidence="12">Belongs to the complex I 23 kDa subunit family.</text>
</comment>
<evidence type="ECO:0000256" key="12">
    <source>
        <dbReference type="HAMAP-Rule" id="MF_01351"/>
    </source>
</evidence>
<dbReference type="Gene3D" id="3.30.70.3270">
    <property type="match status" value="1"/>
</dbReference>
<dbReference type="STRING" id="289377.HL41_08670"/>
<keyword evidence="3 12" id="KW-0874">Quinone</keyword>
<feature type="binding site" evidence="12">
    <location>
        <position position="104"/>
    </location>
    <ligand>
        <name>[4Fe-4S] cluster</name>
        <dbReference type="ChEBI" id="CHEBI:49883"/>
        <label>2</label>
    </ligand>
</feature>
<comment type="catalytic activity">
    <reaction evidence="12">
        <text>a quinone + NADH + 5 H(+)(in) = a quinol + NAD(+) + 4 H(+)(out)</text>
        <dbReference type="Rhea" id="RHEA:57888"/>
        <dbReference type="ChEBI" id="CHEBI:15378"/>
        <dbReference type="ChEBI" id="CHEBI:24646"/>
        <dbReference type="ChEBI" id="CHEBI:57540"/>
        <dbReference type="ChEBI" id="CHEBI:57945"/>
        <dbReference type="ChEBI" id="CHEBI:132124"/>
    </reaction>
</comment>
<feature type="domain" description="4Fe-4S ferredoxin-type" evidence="13">
    <location>
        <begin position="52"/>
        <end position="81"/>
    </location>
</feature>
<dbReference type="PROSITE" id="PS00198">
    <property type="entry name" value="4FE4S_FER_1"/>
    <property type="match status" value="1"/>
</dbReference>
<feature type="binding site" evidence="12">
    <location>
        <position position="101"/>
    </location>
    <ligand>
        <name>[4Fe-4S] cluster</name>
        <dbReference type="ChEBI" id="CHEBI:49883"/>
        <label>2</label>
    </ligand>
</feature>
<proteinExistence type="inferred from homology"/>
<feature type="binding site" evidence="12">
    <location>
        <position position="111"/>
    </location>
    <ligand>
        <name>[4Fe-4S] cluster</name>
        <dbReference type="ChEBI" id="CHEBI:49883"/>
        <label>1</label>
    </ligand>
</feature>
<dbReference type="PANTHER" id="PTHR10849:SF24">
    <property type="entry name" value="NADH-QUINONE OXIDOREDUCTASE SUBUNIT I 2"/>
    <property type="match status" value="1"/>
</dbReference>
<dbReference type="GO" id="GO:0051539">
    <property type="term" value="F:4 iron, 4 sulfur cluster binding"/>
    <property type="evidence" value="ECO:0007669"/>
    <property type="project" value="UniProtKB-KW"/>
</dbReference>
<feature type="binding site" evidence="12">
    <location>
        <position position="71"/>
    </location>
    <ligand>
        <name>[4Fe-4S] cluster</name>
        <dbReference type="ChEBI" id="CHEBI:49883"/>
        <label>2</label>
    </ligand>
</feature>
<evidence type="ECO:0000256" key="6">
    <source>
        <dbReference type="ARBA" id="ARBA00022967"/>
    </source>
</evidence>
<comment type="cofactor">
    <cofactor evidence="12">
        <name>[4Fe-4S] cluster</name>
        <dbReference type="ChEBI" id="CHEBI:49883"/>
    </cofactor>
    <text evidence="12">Binds 2 [4Fe-4S] clusters per subunit.</text>
</comment>
<dbReference type="eggNOG" id="COG1143">
    <property type="taxonomic scope" value="Bacteria"/>
</dbReference>
<dbReference type="HAMAP" id="MF_01351">
    <property type="entry name" value="NDH1_NuoI"/>
    <property type="match status" value="1"/>
</dbReference>
<dbReference type="NCBIfam" id="TIGR01971">
    <property type="entry name" value="NuoI"/>
    <property type="match status" value="1"/>
</dbReference>
<evidence type="ECO:0000256" key="11">
    <source>
        <dbReference type="ARBA" id="ARBA00023136"/>
    </source>
</evidence>
<keyword evidence="4 12" id="KW-0479">Metal-binding</keyword>
<dbReference type="PANTHER" id="PTHR10849">
    <property type="entry name" value="NADH DEHYDROGENASE UBIQUINONE IRON-SULFUR PROTEIN 8, MITOCHONDRIAL"/>
    <property type="match status" value="1"/>
</dbReference>
<evidence type="ECO:0000256" key="2">
    <source>
        <dbReference type="ARBA" id="ARBA00022485"/>
    </source>
</evidence>
<evidence type="ECO:0000256" key="5">
    <source>
        <dbReference type="ARBA" id="ARBA00022737"/>
    </source>
</evidence>
<comment type="function">
    <text evidence="12">NDH-1 shuttles electrons from NADH, via FMN and iron-sulfur (Fe-S) centers, to quinones in the respiratory chain. The immediate electron acceptor for the enzyme in this species is believed to be ubiquinone. Couples the redox reaction to proton translocation (for every two electrons transferred, four hydrogen ions are translocated across the cytoplasmic membrane), and thus conserves the redox energy in a proton gradient.</text>
</comment>
<protein>
    <recommendedName>
        <fullName evidence="12">NADH-quinone oxidoreductase subunit I</fullName>
        <ecNumber evidence="12">7.1.1.-</ecNumber>
    </recommendedName>
    <alternativeName>
        <fullName evidence="12">NADH dehydrogenase I subunit I</fullName>
    </alternativeName>
    <alternativeName>
        <fullName evidence="12">NDH-1 subunit I</fullName>
    </alternativeName>
</protein>
<evidence type="ECO:0000256" key="9">
    <source>
        <dbReference type="ARBA" id="ARBA00023027"/>
    </source>
</evidence>
<evidence type="ECO:0000256" key="10">
    <source>
        <dbReference type="ARBA" id="ARBA00023075"/>
    </source>
</evidence>
<keyword evidence="7 12" id="KW-0408">Iron</keyword>
<evidence type="ECO:0000256" key="7">
    <source>
        <dbReference type="ARBA" id="ARBA00023004"/>
    </source>
</evidence>
<feature type="binding site" evidence="12">
    <location>
        <position position="64"/>
    </location>
    <ligand>
        <name>[4Fe-4S] cluster</name>
        <dbReference type="ChEBI" id="CHEBI:49883"/>
        <label>1</label>
    </ligand>
</feature>
<keyword evidence="8 12" id="KW-0411">Iron-sulfur</keyword>
<dbReference type="InterPro" id="IPR017896">
    <property type="entry name" value="4Fe4S_Fe-S-bd"/>
</dbReference>
<keyword evidence="11 12" id="KW-0472">Membrane</keyword>
<keyword evidence="10 12" id="KW-0830">Ubiquinone</keyword>
<feature type="domain" description="4Fe-4S ferredoxin-type" evidence="13">
    <location>
        <begin position="92"/>
        <end position="121"/>
    </location>
</feature>
<keyword evidence="15" id="KW-1185">Reference proteome</keyword>
<sequence>MKQLLKKILLIDLIKGLLITLRTIFTQPVTIRYPKQKREIAPGFRGRHALVRDPETGKERCVACLRCARVCPSQCIYIGYKEDETSGRRVLTKYEIEAFRCVYCGYCVEVCPVNAIVLTEFYEYAAYDKEENYFTKEKLLQNWDEFLSLYKHQEYINKFWYLRGIERIRLPYEKRFPTPIRIKKEG</sequence>
<feature type="binding site" evidence="12">
    <location>
        <position position="67"/>
    </location>
    <ligand>
        <name>[4Fe-4S] cluster</name>
        <dbReference type="ChEBI" id="CHEBI:49883"/>
        <label>1</label>
    </ligand>
</feature>
<feature type="binding site" evidence="12">
    <location>
        <position position="107"/>
    </location>
    <ligand>
        <name>[4Fe-4S] cluster</name>
        <dbReference type="ChEBI" id="CHEBI:49883"/>
        <label>2</label>
    </ligand>
</feature>
<evidence type="ECO:0000256" key="8">
    <source>
        <dbReference type="ARBA" id="ARBA00023014"/>
    </source>
</evidence>
<dbReference type="InterPro" id="IPR017900">
    <property type="entry name" value="4Fe4S_Fe_S_CS"/>
</dbReference>
<comment type="subunit">
    <text evidence="12">NDH-1 is composed of 14 different subunits. Subunits NuoA, H, J, K, L, M, N constitute the membrane sector of the complex.</text>
</comment>